<evidence type="ECO:0000256" key="1">
    <source>
        <dbReference type="SAM" id="MobiDB-lite"/>
    </source>
</evidence>
<feature type="region of interest" description="Disordered" evidence="1">
    <location>
        <begin position="25"/>
        <end position="58"/>
    </location>
</feature>
<evidence type="ECO:0000313" key="2">
    <source>
        <dbReference type="EMBL" id="ARZ66657.1"/>
    </source>
</evidence>
<gene>
    <name evidence="2" type="ORF">SMD11_0992</name>
</gene>
<sequence>MRLTSLVAAGVTLLGTLAVLVTLREPRNRERGEDRHREAAEESPAPATGPRREAGRPR</sequence>
<accession>A0A1Z2KX90</accession>
<proteinExistence type="predicted"/>
<dbReference type="Proteomes" id="UP000195755">
    <property type="component" value="Chromosome"/>
</dbReference>
<name>A0A1Z2KX90_9ACTN</name>
<dbReference type="KEGG" id="salj:SMD11_0992"/>
<organism evidence="2 3">
    <name type="scientific">Streptomyces albireticuli</name>
    <dbReference type="NCBI Taxonomy" id="1940"/>
    <lineage>
        <taxon>Bacteria</taxon>
        <taxon>Bacillati</taxon>
        <taxon>Actinomycetota</taxon>
        <taxon>Actinomycetes</taxon>
        <taxon>Kitasatosporales</taxon>
        <taxon>Streptomycetaceae</taxon>
        <taxon>Streptomyces</taxon>
    </lineage>
</organism>
<dbReference type="AlphaFoldDB" id="A0A1Z2KX90"/>
<protein>
    <submittedName>
        <fullName evidence="2">Uncharacterized protein</fullName>
    </submittedName>
</protein>
<dbReference type="RefSeq" id="WP_159395219.1">
    <property type="nucleotide sequence ID" value="NZ_CP021744.1"/>
</dbReference>
<evidence type="ECO:0000313" key="3">
    <source>
        <dbReference type="Proteomes" id="UP000195755"/>
    </source>
</evidence>
<feature type="compositionally biased region" description="Basic and acidic residues" evidence="1">
    <location>
        <begin position="25"/>
        <end position="40"/>
    </location>
</feature>
<dbReference type="EMBL" id="CP021744">
    <property type="protein sequence ID" value="ARZ66657.1"/>
    <property type="molecule type" value="Genomic_DNA"/>
</dbReference>
<reference evidence="2 3" key="1">
    <citation type="submission" date="2017-06" db="EMBL/GenBank/DDBJ databases">
        <title>Streptomyces albireticuli Genome sequencing and assembly.</title>
        <authorList>
            <person name="Wang Y."/>
            <person name="Du B."/>
            <person name="Ding Y."/>
            <person name="Liu H."/>
            <person name="Hou Q."/>
            <person name="Liu K."/>
            <person name="Yao L."/>
            <person name="Wang C."/>
        </authorList>
    </citation>
    <scope>NUCLEOTIDE SEQUENCE [LARGE SCALE GENOMIC DNA]</scope>
    <source>
        <strain evidence="2 3">MDJK11</strain>
    </source>
</reference>